<keyword evidence="3" id="KW-1003">Cell membrane</keyword>
<dbReference type="GO" id="GO:0016324">
    <property type="term" value="C:apical plasma membrane"/>
    <property type="evidence" value="ECO:0007669"/>
    <property type="project" value="UniProtKB-SubCell"/>
</dbReference>
<evidence type="ECO:0000256" key="2">
    <source>
        <dbReference type="ARBA" id="ARBA00005808"/>
    </source>
</evidence>
<protein>
    <submittedName>
        <fullName evidence="7">SLC34A</fullName>
    </submittedName>
</protein>
<keyword evidence="6" id="KW-0472">Membrane</keyword>
<accession>A0A7R8H2P2</accession>
<keyword evidence="4" id="KW-0812">Transmembrane</keyword>
<evidence type="ECO:0000313" key="8">
    <source>
        <dbReference type="Proteomes" id="UP000675881"/>
    </source>
</evidence>
<dbReference type="GO" id="GO:0044341">
    <property type="term" value="P:sodium-dependent phosphate transport"/>
    <property type="evidence" value="ECO:0007669"/>
    <property type="project" value="InterPro"/>
</dbReference>
<evidence type="ECO:0000256" key="6">
    <source>
        <dbReference type="ARBA" id="ARBA00023136"/>
    </source>
</evidence>
<evidence type="ECO:0000313" key="7">
    <source>
        <dbReference type="EMBL" id="CAF2818398.1"/>
    </source>
</evidence>
<name>A0A7R8H2P2_LEPSM</name>
<evidence type="ECO:0000256" key="1">
    <source>
        <dbReference type="ARBA" id="ARBA00004424"/>
    </source>
</evidence>
<keyword evidence="8" id="KW-1185">Reference proteome</keyword>
<comment type="subcellular location">
    <subcellularLocation>
        <location evidence="1">Apical cell membrane</location>
        <topology evidence="1">Multi-pass membrane protein</topology>
    </subcellularLocation>
</comment>
<keyword evidence="5" id="KW-1133">Transmembrane helix</keyword>
<dbReference type="Proteomes" id="UP000675881">
    <property type="component" value="Chromosome 12"/>
</dbReference>
<dbReference type="EMBL" id="HG994591">
    <property type="protein sequence ID" value="CAF2818398.1"/>
    <property type="molecule type" value="Genomic_DNA"/>
</dbReference>
<dbReference type="GO" id="GO:0005436">
    <property type="term" value="F:sodium:phosphate symporter activity"/>
    <property type="evidence" value="ECO:0007669"/>
    <property type="project" value="InterPro"/>
</dbReference>
<dbReference type="PANTHER" id="PTHR10010:SF46">
    <property type="entry name" value="SODIUM-DEPENDENT PHOSPHATE TRANSPORT PROTEIN 2B"/>
    <property type="match status" value="1"/>
</dbReference>
<dbReference type="PANTHER" id="PTHR10010">
    <property type="entry name" value="SOLUTE CARRIER FAMILY 34 SODIUM PHOSPHATE , MEMBER 2-RELATED"/>
    <property type="match status" value="1"/>
</dbReference>
<reference evidence="7" key="1">
    <citation type="submission" date="2021-02" db="EMBL/GenBank/DDBJ databases">
        <authorList>
            <person name="Bekaert M."/>
        </authorList>
    </citation>
    <scope>NUCLEOTIDE SEQUENCE</scope>
    <source>
        <strain evidence="7">IoA-00</strain>
    </source>
</reference>
<gene>
    <name evidence="7" type="ORF">LSAA_3628</name>
</gene>
<evidence type="ECO:0000256" key="5">
    <source>
        <dbReference type="ARBA" id="ARBA00022989"/>
    </source>
</evidence>
<dbReference type="NCBIfam" id="NF037997">
    <property type="entry name" value="Na_Pi_symport"/>
    <property type="match status" value="1"/>
</dbReference>
<dbReference type="InterPro" id="IPR003841">
    <property type="entry name" value="Na/Pi_transpt"/>
</dbReference>
<dbReference type="NCBIfam" id="TIGR01013">
    <property type="entry name" value="2a58"/>
    <property type="match status" value="1"/>
</dbReference>
<comment type="similarity">
    <text evidence="2">Belongs to the SLC34A transporter family.</text>
</comment>
<proteinExistence type="inferred from homology"/>
<dbReference type="AlphaFoldDB" id="A0A7R8H2P2"/>
<organism evidence="7 8">
    <name type="scientific">Lepeophtheirus salmonis</name>
    <name type="common">Salmon louse</name>
    <name type="synonym">Caligus salmonis</name>
    <dbReference type="NCBI Taxonomy" id="72036"/>
    <lineage>
        <taxon>Eukaryota</taxon>
        <taxon>Metazoa</taxon>
        <taxon>Ecdysozoa</taxon>
        <taxon>Arthropoda</taxon>
        <taxon>Crustacea</taxon>
        <taxon>Multicrustacea</taxon>
        <taxon>Hexanauplia</taxon>
        <taxon>Copepoda</taxon>
        <taxon>Siphonostomatoida</taxon>
        <taxon>Caligidae</taxon>
        <taxon>Lepeophtheirus</taxon>
    </lineage>
</organism>
<dbReference type="OrthoDB" id="76259at2759"/>
<dbReference type="Pfam" id="PF02690">
    <property type="entry name" value="Na_Pi_cotrans"/>
    <property type="match status" value="2"/>
</dbReference>
<evidence type="ECO:0000256" key="4">
    <source>
        <dbReference type="ARBA" id="ARBA00022692"/>
    </source>
</evidence>
<evidence type="ECO:0000256" key="3">
    <source>
        <dbReference type="ARBA" id="ARBA00022475"/>
    </source>
</evidence>
<sequence length="435" mass="48427">MFSNFNPPKYLIFLFNSFFRTVGVLFCLYVFICSLDILTISFRLLSGRSGGALFSNSEILQNPIVGVMIGVISTVLIQSSSTTSSIIVGMVGSGVLSIKYAIPIVMGANVGTSVTNTIVALTQVADRKIFERSFSFVTGYLYKVTDIIVESFHINDGGQHPPEFLHLLTKPLAELIIIIDENVTSCERTVDGKVEKYECGYLFAGVNIEDMWIGLILVICSLLVLISCLVFLVKILNSLMEAQIARVIQKVLNANIPYFPWLTGYLAIFVGSLITILVQSSSVFTCTLTPLVGTGFFELERAYPLTLGSNIGTTTTGILAALASEGRSFRPALQIALCHLLFNVSGILVFYPIPFMRWPLPMAKVMGKTVAKYRWFAIVYLILSFIVLPLIKRYPNLLPKFLENWNFLPLFMRSLSPYDSVFTQIWDHLKKCSCR</sequence>